<dbReference type="Gene3D" id="3.40.50.300">
    <property type="entry name" value="P-loop containing nucleotide triphosphate hydrolases"/>
    <property type="match status" value="1"/>
</dbReference>
<dbReference type="InterPro" id="IPR036388">
    <property type="entry name" value="WH-like_DNA-bd_sf"/>
</dbReference>
<feature type="region of interest" description="Disordered" evidence="4">
    <location>
        <begin position="1369"/>
        <end position="1389"/>
    </location>
</feature>
<feature type="domain" description="CARD" evidence="5">
    <location>
        <begin position="1"/>
        <end position="75"/>
    </location>
</feature>
<dbReference type="InterPro" id="IPR027417">
    <property type="entry name" value="P-loop_NTPase"/>
</dbReference>
<evidence type="ECO:0000256" key="2">
    <source>
        <dbReference type="ARBA" id="ARBA00022703"/>
    </source>
</evidence>
<reference evidence="7 8" key="1">
    <citation type="submission" date="2025-04" db="UniProtKB">
        <authorList>
            <consortium name="RefSeq"/>
        </authorList>
    </citation>
    <scope>IDENTIFICATION</scope>
</reference>
<evidence type="ECO:0000313" key="7">
    <source>
        <dbReference type="RefSeq" id="XP_026734098.1"/>
    </source>
</evidence>
<dbReference type="SUPFAM" id="SSF50978">
    <property type="entry name" value="WD40 repeat-like"/>
    <property type="match status" value="2"/>
</dbReference>
<dbReference type="Gene3D" id="1.10.533.10">
    <property type="entry name" value="Death Domain, Fas"/>
    <property type="match status" value="1"/>
</dbReference>
<dbReference type="KEGG" id="tnl:113498317"/>
<dbReference type="SMART" id="SM00320">
    <property type="entry name" value="WD40"/>
    <property type="match status" value="7"/>
</dbReference>
<dbReference type="InterPro" id="IPR041452">
    <property type="entry name" value="APAF1_C"/>
</dbReference>
<dbReference type="Pfam" id="PF00619">
    <property type="entry name" value="CARD"/>
    <property type="match status" value="1"/>
</dbReference>
<feature type="region of interest" description="Disordered" evidence="4">
    <location>
        <begin position="989"/>
        <end position="1019"/>
    </location>
</feature>
<organism evidence="6 8">
    <name type="scientific">Trichoplusia ni</name>
    <name type="common">Cabbage looper</name>
    <dbReference type="NCBI Taxonomy" id="7111"/>
    <lineage>
        <taxon>Eukaryota</taxon>
        <taxon>Metazoa</taxon>
        <taxon>Ecdysozoa</taxon>
        <taxon>Arthropoda</taxon>
        <taxon>Hexapoda</taxon>
        <taxon>Insecta</taxon>
        <taxon>Pterygota</taxon>
        <taxon>Neoptera</taxon>
        <taxon>Endopterygota</taxon>
        <taxon>Lepidoptera</taxon>
        <taxon>Glossata</taxon>
        <taxon>Ditrysia</taxon>
        <taxon>Noctuoidea</taxon>
        <taxon>Noctuidae</taxon>
        <taxon>Plusiinae</taxon>
        <taxon>Trichoplusia</taxon>
    </lineage>
</organism>
<evidence type="ECO:0000313" key="8">
    <source>
        <dbReference type="RefSeq" id="XP_026734099.1"/>
    </source>
</evidence>
<dbReference type="Gene3D" id="1.10.10.10">
    <property type="entry name" value="Winged helix-like DNA-binding domain superfamily/Winged helix DNA-binding domain"/>
    <property type="match status" value="1"/>
</dbReference>
<keyword evidence="6" id="KW-1185">Reference proteome</keyword>
<dbReference type="Proteomes" id="UP000322000">
    <property type="component" value="Chromosome 10"/>
</dbReference>
<dbReference type="PANTHER" id="PTHR22845">
    <property type="entry name" value="APOPTOTIC PROTEASE-ACTIVATING FACTOR 1"/>
    <property type="match status" value="1"/>
</dbReference>
<proteinExistence type="predicted"/>
<dbReference type="OrthoDB" id="1357022at2759"/>
<dbReference type="PROSITE" id="PS50209">
    <property type="entry name" value="CARD"/>
    <property type="match status" value="1"/>
</dbReference>
<dbReference type="CTD" id="100529085"/>
<evidence type="ECO:0000256" key="1">
    <source>
        <dbReference type="ARBA" id="ARBA00022574"/>
    </source>
</evidence>
<dbReference type="CDD" id="cd01671">
    <property type="entry name" value="CARD"/>
    <property type="match status" value="1"/>
</dbReference>
<dbReference type="GO" id="GO:0005829">
    <property type="term" value="C:cytosol"/>
    <property type="evidence" value="ECO:0007669"/>
    <property type="project" value="UniProtKB-ARBA"/>
</dbReference>
<sequence length="1529" mass="174037">MDNNKRMLLQRYQQDIINDLDVNYIVDELYTKHAISSEEVEHIFRLPSRVDQTRFLLETIRNGNNGTYESFVDSLIKDYNWLWKKFTVENNNPMPNDSLEDSLSKGDVPRLPDHHARRAKIEENVAEKLKQLPRHKILVLHGMSGSGKTCVVLSVLRDNPDLVTNTFNGVVFWLNFGNCKTDDDIIFQQSKLLRKASSIYTQNSYMNSSVSMSSIGSNGDSHSSSTYEWTMDDLRDKLKAQFSEQPLKESLLVLDEVNDKKCLGAFDIGCKILVTTRDTDVVANFHPQIIKIENSLEERESLEIFASSLDMQVAQLPWQAKKLHEICKGSPFNIGLIGAQLAENKERLMHDPKRWNYYIKKLQNKEHFLFIPKNQAYNPRLTIEVCCNSLNETVLPLFKKLKILPDNVKVSAKVLSKLWNKDAGQVESIIKELHSKSLISQFYDREQRNYMYEIHDLIMDYLRSTGEDESKLHAEFLNSYKYYNTNPPVEIVDDGYIAFFIGYHIKHTKNLNDKYGLFNKLFLNLKFLGNKVRLTGPADVMSDLQKYENNIVTNELERDLLINIRGFLSTHGTDLYHYPCTDIVQSILQNDSRGILYSKASQLAQENCNKNELYFEFLHEHNVDEIKHSTIDVKETITAVCFLGDYVLVGTNSGVIKFFHIPTNKLRKELRGTGSPIKWIGVACTKSPPIVAALAYDGVVKLWYVDDVDYDDTEDVIEEESEEVCNKNYADTETLFGAYLNCRWTNNEEYLIMHTNKKISFYTPQRHKTNKIVKPIQDFERDREVLCCVPCNHDKYVFVATDGNARCVEVIDLKTKERVITFEETDVVLDMVTVPGSNKIITLKANEISEHEVKVNINSMKSNTWRCRRVIASDDIKDNLSFLSIAVNKTGTLLFVSTDDSRVVCVDLKTYTRSFDLENRRGNVVAMAVSEMLMWDDFEPGSDVLLTGTGCVEDSAKVWYLDASYISQMAQRNGRVRLTTKFDVSFVNPVSPQSPNLPTPNSGTESANNTPKRHQSFANHKEVSKTLLKNTMSLDRHSLKPLNLSGICNNNDGVLQPLLAVVDDKNNIQVMRGRKVLTEITEKSDEYITRVKISPCNQYIIYGLKSGAIKKYTLRTKEIITIMDVYSPVQYLNFVNPNLMIVAGKNTSLMAYKLTSAGNWKPEMMQRGNNNLGSQEILNDIQGVKKKNGHLERLSSSSSETSICSRDRAFPNGDVKSLCRGSVLVDCFWIPDLGIITVESNATIKLWDKNLKLLTILNGRQVDVIISSAAFRSNILVITDKHNKAFQTFELKINDEVELETIQEYRLNNVIVSCELTADGNILAMGLCSGSVVVWNVKGRRQLSLLKHHKSKVHWCAFSPVPERSNRNSFLASSPHPIHSPTQDDDVDTENPPLVLVTMATEIVWWNITHVMKAKKFKIGKISYNAMTPIGSPLESRCDTPNTSFNSGSSSNRNVFFGDSYFVPHQCWKAIWKGKTCKEGSKRKEILACIKLSGMNAKRLSHDDKFSCFVTVDNPGHIHIMNVMRSNNT</sequence>
<evidence type="ECO:0000256" key="4">
    <source>
        <dbReference type="SAM" id="MobiDB-lite"/>
    </source>
</evidence>
<dbReference type="Pfam" id="PF17908">
    <property type="entry name" value="APAF1_C"/>
    <property type="match status" value="1"/>
</dbReference>
<dbReference type="InterPro" id="IPR015943">
    <property type="entry name" value="WD40/YVTN_repeat-like_dom_sf"/>
</dbReference>
<dbReference type="GO" id="GO:0006915">
    <property type="term" value="P:apoptotic process"/>
    <property type="evidence" value="ECO:0007669"/>
    <property type="project" value="UniProtKB-KW"/>
</dbReference>
<dbReference type="RefSeq" id="XP_026734098.1">
    <property type="nucleotide sequence ID" value="XM_026878297.1"/>
</dbReference>
<dbReference type="SUPFAM" id="SSF47986">
    <property type="entry name" value="DEATH domain"/>
    <property type="match status" value="1"/>
</dbReference>
<keyword evidence="3" id="KW-0677">Repeat</keyword>
<dbReference type="Gene3D" id="1.10.8.430">
    <property type="entry name" value="Helical domain of apoptotic protease-activating factors"/>
    <property type="match status" value="1"/>
</dbReference>
<dbReference type="GO" id="GO:0042981">
    <property type="term" value="P:regulation of apoptotic process"/>
    <property type="evidence" value="ECO:0007669"/>
    <property type="project" value="InterPro"/>
</dbReference>
<dbReference type="GO" id="GO:0043531">
    <property type="term" value="F:ADP binding"/>
    <property type="evidence" value="ECO:0007669"/>
    <property type="project" value="InterPro"/>
</dbReference>
<dbReference type="Gene3D" id="2.130.10.10">
    <property type="entry name" value="YVTN repeat-like/Quinoprotein amine dehydrogenase"/>
    <property type="match status" value="3"/>
</dbReference>
<dbReference type="SUPFAM" id="SSF52540">
    <property type="entry name" value="P-loop containing nucleoside triphosphate hydrolases"/>
    <property type="match status" value="1"/>
</dbReference>
<dbReference type="RefSeq" id="XP_026734099.1">
    <property type="nucleotide sequence ID" value="XM_026878298.1"/>
</dbReference>
<evidence type="ECO:0000313" key="6">
    <source>
        <dbReference type="Proteomes" id="UP000322000"/>
    </source>
</evidence>
<dbReference type="InterPro" id="IPR001680">
    <property type="entry name" value="WD40_rpt"/>
</dbReference>
<dbReference type="PANTHER" id="PTHR22845:SF5">
    <property type="entry name" value="APOPTOTIC PROTEASE-ACTIVATING FACTOR 1"/>
    <property type="match status" value="1"/>
</dbReference>
<accession>A0A7E5W0G1</accession>
<protein>
    <submittedName>
        <fullName evidence="7 8">Apoptotic protease-activating factor 1-like isoform X1</fullName>
    </submittedName>
</protein>
<keyword evidence="1" id="KW-0853">WD repeat</keyword>
<feature type="compositionally biased region" description="Polar residues" evidence="4">
    <location>
        <begin position="989"/>
        <end position="1010"/>
    </location>
</feature>
<dbReference type="Pfam" id="PF21296">
    <property type="entry name" value="WHD_APAF1"/>
    <property type="match status" value="1"/>
</dbReference>
<dbReference type="GeneID" id="113498317"/>
<dbReference type="Gene3D" id="1.25.40.370">
    <property type="match status" value="1"/>
</dbReference>
<evidence type="ECO:0000259" key="5">
    <source>
        <dbReference type="PROSITE" id="PS50209"/>
    </source>
</evidence>
<dbReference type="InterPro" id="IPR042197">
    <property type="entry name" value="Apaf_helical"/>
</dbReference>
<dbReference type="InterPro" id="IPR048975">
    <property type="entry name" value="WHD_APAF1"/>
</dbReference>
<dbReference type="Pfam" id="PF00931">
    <property type="entry name" value="NB-ARC"/>
    <property type="match status" value="1"/>
</dbReference>
<name>A0A7E5W0G1_TRINI</name>
<dbReference type="InterPro" id="IPR011029">
    <property type="entry name" value="DEATH-like_dom_sf"/>
</dbReference>
<evidence type="ECO:0000256" key="3">
    <source>
        <dbReference type="ARBA" id="ARBA00022737"/>
    </source>
</evidence>
<keyword evidence="2" id="KW-0053">Apoptosis</keyword>
<dbReference type="InterPro" id="IPR002182">
    <property type="entry name" value="NB-ARC"/>
</dbReference>
<dbReference type="InterPro" id="IPR001315">
    <property type="entry name" value="CARD"/>
</dbReference>
<gene>
    <name evidence="7 8" type="primary">LOC113498317</name>
</gene>
<dbReference type="InterPro" id="IPR036322">
    <property type="entry name" value="WD40_repeat_dom_sf"/>
</dbReference>